<dbReference type="PANTHER" id="PTHR45348">
    <property type="entry name" value="HYPOTHETICAL OXIDOREDUCTASE (EUROFUNG)"/>
    <property type="match status" value="1"/>
</dbReference>
<dbReference type="eggNOG" id="KOG1198">
    <property type="taxonomic scope" value="Eukaryota"/>
</dbReference>
<evidence type="ECO:0000313" key="4">
    <source>
        <dbReference type="EMBL" id="EXJ60445.1"/>
    </source>
</evidence>
<name>W9W625_9EURO</name>
<evidence type="ECO:0000256" key="2">
    <source>
        <dbReference type="ARBA" id="ARBA00023002"/>
    </source>
</evidence>
<comment type="caution">
    <text evidence="4">The sequence shown here is derived from an EMBL/GenBank/DDBJ whole genome shotgun (WGS) entry which is preliminary data.</text>
</comment>
<dbReference type="SUPFAM" id="SSF50129">
    <property type="entry name" value="GroES-like"/>
    <property type="match status" value="1"/>
</dbReference>
<dbReference type="VEuPathDB" id="FungiDB:A1O7_04598"/>
<dbReference type="GO" id="GO:0016651">
    <property type="term" value="F:oxidoreductase activity, acting on NAD(P)H"/>
    <property type="evidence" value="ECO:0007669"/>
    <property type="project" value="InterPro"/>
</dbReference>
<dbReference type="OrthoDB" id="9992527at2759"/>
<keyword evidence="5" id="KW-1185">Reference proteome</keyword>
<proteinExistence type="inferred from homology"/>
<dbReference type="InterPro" id="IPR036291">
    <property type="entry name" value="NAD(P)-bd_dom_sf"/>
</dbReference>
<sequence length="395" mass="43429">MATHPAVVTVGPGLPLEILQVPTPTPTGNEIRVRALWTASTPLDLHQADGGLLVQHPQLLGDSVAGRVVEVGPHATKYNPGDLVFGFTWRSQREKAHQEYVVAPEFLFGKLPSNGITMQQAVTLPNNFVTVWHTLTKEFGFDLPWPRPEGYVPLAQARDADAWILIWGGSSSVGQFALQILKYYGYTRVITTASKAHHEKLRRYGAAKCFDYRDPNAEENIISSMGSEPTTATDATTTDNSDDTANIYILDCIGSLEGSVLPISRIVSRIVRTTPRCARVKVAILLPIIVVEPSPGVRPIYEMDVLNVADWPVGVEATGVRTHFYLDNAFLRNKLQSEIMPAVLEGGIVEPNEQVIVEGATMLERAEKALGMLREKKVSGKRVVWRVADSDRDEA</sequence>
<accession>W9W625</accession>
<feature type="domain" description="Enoyl reductase (ER)" evidence="3">
    <location>
        <begin position="13"/>
        <end position="384"/>
    </location>
</feature>
<dbReference type="InterPro" id="IPR013154">
    <property type="entry name" value="ADH-like_N"/>
</dbReference>
<reference evidence="4 5" key="1">
    <citation type="submission" date="2013-03" db="EMBL/GenBank/DDBJ databases">
        <title>The Genome Sequence of Cladophialophora yegresii CBS 114405.</title>
        <authorList>
            <consortium name="The Broad Institute Genomics Platform"/>
            <person name="Cuomo C."/>
            <person name="de Hoog S."/>
            <person name="Gorbushina A."/>
            <person name="Walker B."/>
            <person name="Young S.K."/>
            <person name="Zeng Q."/>
            <person name="Gargeya S."/>
            <person name="Fitzgerald M."/>
            <person name="Haas B."/>
            <person name="Abouelleil A."/>
            <person name="Allen A.W."/>
            <person name="Alvarado L."/>
            <person name="Arachchi H.M."/>
            <person name="Berlin A.M."/>
            <person name="Chapman S.B."/>
            <person name="Gainer-Dewar J."/>
            <person name="Goldberg J."/>
            <person name="Griggs A."/>
            <person name="Gujja S."/>
            <person name="Hansen M."/>
            <person name="Howarth C."/>
            <person name="Imamovic A."/>
            <person name="Ireland A."/>
            <person name="Larimer J."/>
            <person name="McCowan C."/>
            <person name="Murphy C."/>
            <person name="Pearson M."/>
            <person name="Poon T.W."/>
            <person name="Priest M."/>
            <person name="Roberts A."/>
            <person name="Saif S."/>
            <person name="Shea T."/>
            <person name="Sisk P."/>
            <person name="Sykes S."/>
            <person name="Wortman J."/>
            <person name="Nusbaum C."/>
            <person name="Birren B."/>
        </authorList>
    </citation>
    <scope>NUCLEOTIDE SEQUENCE [LARGE SCALE GENOMIC DNA]</scope>
    <source>
        <strain evidence="4 5">CBS 114405</strain>
    </source>
</reference>
<dbReference type="Proteomes" id="UP000019473">
    <property type="component" value="Unassembled WGS sequence"/>
</dbReference>
<evidence type="ECO:0000313" key="5">
    <source>
        <dbReference type="Proteomes" id="UP000019473"/>
    </source>
</evidence>
<dbReference type="RefSeq" id="XP_007756798.1">
    <property type="nucleotide sequence ID" value="XM_007758608.1"/>
</dbReference>
<dbReference type="InterPro" id="IPR011032">
    <property type="entry name" value="GroES-like_sf"/>
</dbReference>
<dbReference type="InterPro" id="IPR020843">
    <property type="entry name" value="ER"/>
</dbReference>
<dbReference type="AlphaFoldDB" id="W9W625"/>
<organism evidence="4 5">
    <name type="scientific">Cladophialophora yegresii CBS 114405</name>
    <dbReference type="NCBI Taxonomy" id="1182544"/>
    <lineage>
        <taxon>Eukaryota</taxon>
        <taxon>Fungi</taxon>
        <taxon>Dikarya</taxon>
        <taxon>Ascomycota</taxon>
        <taxon>Pezizomycotina</taxon>
        <taxon>Eurotiomycetes</taxon>
        <taxon>Chaetothyriomycetidae</taxon>
        <taxon>Chaetothyriales</taxon>
        <taxon>Herpotrichiellaceae</taxon>
        <taxon>Cladophialophora</taxon>
    </lineage>
</organism>
<dbReference type="InterPro" id="IPR047122">
    <property type="entry name" value="Trans-enoyl_RdTase-like"/>
</dbReference>
<dbReference type="EMBL" id="AMGW01000003">
    <property type="protein sequence ID" value="EXJ60445.1"/>
    <property type="molecule type" value="Genomic_DNA"/>
</dbReference>
<gene>
    <name evidence="4" type="ORF">A1O7_04598</name>
</gene>
<protein>
    <recommendedName>
        <fullName evidence="3">Enoyl reductase (ER) domain-containing protein</fullName>
    </recommendedName>
</protein>
<dbReference type="GeneID" id="19179183"/>
<evidence type="ECO:0000256" key="1">
    <source>
        <dbReference type="ARBA" id="ARBA00008072"/>
    </source>
</evidence>
<dbReference type="Gene3D" id="3.40.50.720">
    <property type="entry name" value="NAD(P)-binding Rossmann-like Domain"/>
    <property type="match status" value="1"/>
</dbReference>
<dbReference type="HOGENOM" id="CLU_026673_16_5_1"/>
<dbReference type="Pfam" id="PF08240">
    <property type="entry name" value="ADH_N"/>
    <property type="match status" value="1"/>
</dbReference>
<keyword evidence="2" id="KW-0560">Oxidoreductase</keyword>
<dbReference type="Gene3D" id="3.90.180.10">
    <property type="entry name" value="Medium-chain alcohol dehydrogenases, catalytic domain"/>
    <property type="match status" value="1"/>
</dbReference>
<dbReference type="STRING" id="1182544.W9W625"/>
<dbReference type="SUPFAM" id="SSF51735">
    <property type="entry name" value="NAD(P)-binding Rossmann-fold domains"/>
    <property type="match status" value="1"/>
</dbReference>
<comment type="similarity">
    <text evidence="1">Belongs to the zinc-containing alcohol dehydrogenase family.</text>
</comment>
<dbReference type="CDD" id="cd08249">
    <property type="entry name" value="enoyl_reductase_like"/>
    <property type="match status" value="1"/>
</dbReference>
<evidence type="ECO:0000259" key="3">
    <source>
        <dbReference type="SMART" id="SM00829"/>
    </source>
</evidence>
<dbReference type="PANTHER" id="PTHR45348:SF3">
    <property type="entry name" value="ENOYL REDUCTASE (ER) DOMAIN-CONTAINING PROTEIN"/>
    <property type="match status" value="1"/>
</dbReference>
<dbReference type="SMART" id="SM00829">
    <property type="entry name" value="PKS_ER"/>
    <property type="match status" value="1"/>
</dbReference>